<dbReference type="InterPro" id="IPR009081">
    <property type="entry name" value="PP-bd_ACP"/>
</dbReference>
<protein>
    <submittedName>
        <fullName evidence="2">Acyl carrier protein</fullName>
    </submittedName>
</protein>
<dbReference type="EMBL" id="DWUY01000314">
    <property type="protein sequence ID" value="HJD30161.1"/>
    <property type="molecule type" value="Genomic_DNA"/>
</dbReference>
<dbReference type="Gene3D" id="1.10.1200.10">
    <property type="entry name" value="ACP-like"/>
    <property type="match status" value="1"/>
</dbReference>
<feature type="domain" description="Carrier" evidence="1">
    <location>
        <begin position="1"/>
        <end position="73"/>
    </location>
</feature>
<evidence type="ECO:0000313" key="2">
    <source>
        <dbReference type="EMBL" id="HJD30161.1"/>
    </source>
</evidence>
<evidence type="ECO:0000313" key="3">
    <source>
        <dbReference type="Proteomes" id="UP000823892"/>
    </source>
</evidence>
<sequence length="77" mass="8913">MEPLMEILKNLHPDVDFETCTTLVDDRIIDSFDIVTIISEINDEYDVVIPAEDIVPENFNSAQALYKLIQRLEDEDE</sequence>
<name>A0A9D2TXF6_9FIRM</name>
<dbReference type="PROSITE" id="PS50075">
    <property type="entry name" value="CARRIER"/>
    <property type="match status" value="1"/>
</dbReference>
<dbReference type="Proteomes" id="UP000823892">
    <property type="component" value="Unassembled WGS sequence"/>
</dbReference>
<dbReference type="SUPFAM" id="SSF47336">
    <property type="entry name" value="ACP-like"/>
    <property type="match status" value="1"/>
</dbReference>
<evidence type="ECO:0000259" key="1">
    <source>
        <dbReference type="PROSITE" id="PS50075"/>
    </source>
</evidence>
<reference evidence="2" key="1">
    <citation type="journal article" date="2021" name="PeerJ">
        <title>Extensive microbial diversity within the chicken gut microbiome revealed by metagenomics and culture.</title>
        <authorList>
            <person name="Gilroy R."/>
            <person name="Ravi A."/>
            <person name="Getino M."/>
            <person name="Pursley I."/>
            <person name="Horton D.L."/>
            <person name="Alikhan N.F."/>
            <person name="Baker D."/>
            <person name="Gharbi K."/>
            <person name="Hall N."/>
            <person name="Watson M."/>
            <person name="Adriaenssens E.M."/>
            <person name="Foster-Nyarko E."/>
            <person name="Jarju S."/>
            <person name="Secka A."/>
            <person name="Antonio M."/>
            <person name="Oren A."/>
            <person name="Chaudhuri R.R."/>
            <person name="La Ragione R."/>
            <person name="Hildebrand F."/>
            <person name="Pallen M.J."/>
        </authorList>
    </citation>
    <scope>NUCLEOTIDE SEQUENCE</scope>
    <source>
        <strain evidence="2">ChiBcec6-4105</strain>
    </source>
</reference>
<proteinExistence type="predicted"/>
<gene>
    <name evidence="2" type="ORF">H9914_14385</name>
</gene>
<comment type="caution">
    <text evidence="2">The sequence shown here is derived from an EMBL/GenBank/DDBJ whole genome shotgun (WGS) entry which is preliminary data.</text>
</comment>
<reference evidence="2" key="2">
    <citation type="submission" date="2021-04" db="EMBL/GenBank/DDBJ databases">
        <authorList>
            <person name="Gilroy R."/>
        </authorList>
    </citation>
    <scope>NUCLEOTIDE SEQUENCE</scope>
    <source>
        <strain evidence="2">ChiBcec6-4105</strain>
    </source>
</reference>
<accession>A0A9D2TXF6</accession>
<organism evidence="2 3">
    <name type="scientific">Candidatus Blautia avicola</name>
    <dbReference type="NCBI Taxonomy" id="2838483"/>
    <lineage>
        <taxon>Bacteria</taxon>
        <taxon>Bacillati</taxon>
        <taxon>Bacillota</taxon>
        <taxon>Clostridia</taxon>
        <taxon>Lachnospirales</taxon>
        <taxon>Lachnospiraceae</taxon>
        <taxon>Blautia</taxon>
    </lineage>
</organism>
<dbReference type="AlphaFoldDB" id="A0A9D2TXF6"/>
<dbReference type="InterPro" id="IPR036736">
    <property type="entry name" value="ACP-like_sf"/>
</dbReference>